<sequence>MQSMKYMRHYGIPQKLVTLVEKMYEYDGTTCRILNEGQLTDSFEIKTGVKQGCLLPPFLFILALDWLLKEVTREKRNGIQWTLWNQLDDLVYADDIALLSHNHDQMQNKTKLLRDTSQTIGLRIHSGKSKILKVKTSGSETIMGGSSQLEEVSEFTYLGSIIDDKGGTGADIKTRIALPGMHSSGTRKAREEGGRPQITWRRQVEEDMKRGDISWREAARNAQDRDKWKSVVCGLYPEIG</sequence>
<protein>
    <recommendedName>
        <fullName evidence="1">Reverse transcriptase domain-containing protein</fullName>
    </recommendedName>
</protein>
<organism evidence="2 3">
    <name type="scientific">Elysia crispata</name>
    <name type="common">lettuce slug</name>
    <dbReference type="NCBI Taxonomy" id="231223"/>
    <lineage>
        <taxon>Eukaryota</taxon>
        <taxon>Metazoa</taxon>
        <taxon>Spiralia</taxon>
        <taxon>Lophotrochozoa</taxon>
        <taxon>Mollusca</taxon>
        <taxon>Gastropoda</taxon>
        <taxon>Heterobranchia</taxon>
        <taxon>Euthyneura</taxon>
        <taxon>Panpulmonata</taxon>
        <taxon>Sacoglossa</taxon>
        <taxon>Placobranchoidea</taxon>
        <taxon>Plakobranchidae</taxon>
        <taxon>Elysia</taxon>
    </lineage>
</organism>
<dbReference type="InterPro" id="IPR000477">
    <property type="entry name" value="RT_dom"/>
</dbReference>
<dbReference type="PANTHER" id="PTHR47027">
    <property type="entry name" value="REVERSE TRANSCRIPTASE DOMAIN-CONTAINING PROTEIN"/>
    <property type="match status" value="1"/>
</dbReference>
<dbReference type="InterPro" id="IPR043502">
    <property type="entry name" value="DNA/RNA_pol_sf"/>
</dbReference>
<feature type="domain" description="Reverse transcriptase" evidence="1">
    <location>
        <begin position="1"/>
        <end position="162"/>
    </location>
</feature>
<gene>
    <name evidence="2" type="ORF">RRG08_023536</name>
</gene>
<dbReference type="EMBL" id="JAWDGP010000033">
    <property type="protein sequence ID" value="KAK3804173.1"/>
    <property type="molecule type" value="Genomic_DNA"/>
</dbReference>
<evidence type="ECO:0000313" key="2">
    <source>
        <dbReference type="EMBL" id="KAK3804173.1"/>
    </source>
</evidence>
<dbReference type="AlphaFoldDB" id="A0AAE1BD89"/>
<dbReference type="SUPFAM" id="SSF56672">
    <property type="entry name" value="DNA/RNA polymerases"/>
    <property type="match status" value="1"/>
</dbReference>
<dbReference type="PANTHER" id="PTHR47027:SF25">
    <property type="entry name" value="REVERSE TRANSCRIPTASE DOMAIN-CONTAINING PROTEIN"/>
    <property type="match status" value="1"/>
</dbReference>
<evidence type="ECO:0000313" key="3">
    <source>
        <dbReference type="Proteomes" id="UP001283361"/>
    </source>
</evidence>
<dbReference type="Pfam" id="PF00078">
    <property type="entry name" value="RVT_1"/>
    <property type="match status" value="1"/>
</dbReference>
<dbReference type="Proteomes" id="UP001283361">
    <property type="component" value="Unassembled WGS sequence"/>
</dbReference>
<evidence type="ECO:0000259" key="1">
    <source>
        <dbReference type="PROSITE" id="PS50878"/>
    </source>
</evidence>
<name>A0AAE1BD89_9GAST</name>
<keyword evidence="3" id="KW-1185">Reference proteome</keyword>
<accession>A0AAE1BD89</accession>
<proteinExistence type="predicted"/>
<dbReference type="PROSITE" id="PS50878">
    <property type="entry name" value="RT_POL"/>
    <property type="match status" value="1"/>
</dbReference>
<reference evidence="2" key="1">
    <citation type="journal article" date="2023" name="G3 (Bethesda)">
        <title>A reference genome for the long-term kleptoplast-retaining sea slug Elysia crispata morphotype clarki.</title>
        <authorList>
            <person name="Eastman K.E."/>
            <person name="Pendleton A.L."/>
            <person name="Shaikh M.A."/>
            <person name="Suttiyut T."/>
            <person name="Ogas R."/>
            <person name="Tomko P."/>
            <person name="Gavelis G."/>
            <person name="Widhalm J.R."/>
            <person name="Wisecaver J.H."/>
        </authorList>
    </citation>
    <scope>NUCLEOTIDE SEQUENCE</scope>
    <source>
        <strain evidence="2">ECLA1</strain>
    </source>
</reference>
<comment type="caution">
    <text evidence="2">The sequence shown here is derived from an EMBL/GenBank/DDBJ whole genome shotgun (WGS) entry which is preliminary data.</text>
</comment>